<dbReference type="AlphaFoldDB" id="W4G322"/>
<dbReference type="Pfam" id="PF00005">
    <property type="entry name" value="ABC_tran"/>
    <property type="match status" value="1"/>
</dbReference>
<name>W4G322_APHAT</name>
<evidence type="ECO:0000256" key="8">
    <source>
        <dbReference type="ARBA" id="ARBA00023136"/>
    </source>
</evidence>
<dbReference type="InterPro" id="IPR044746">
    <property type="entry name" value="ABCC_6TM_D1"/>
</dbReference>
<reference evidence="12" key="1">
    <citation type="submission" date="2013-12" db="EMBL/GenBank/DDBJ databases">
        <title>The Genome Sequence of Aphanomyces astaci APO3.</title>
        <authorList>
            <consortium name="The Broad Institute Genomics Platform"/>
            <person name="Russ C."/>
            <person name="Tyler B."/>
            <person name="van West P."/>
            <person name="Dieguez-Uribeondo J."/>
            <person name="Young S.K."/>
            <person name="Zeng Q."/>
            <person name="Gargeya S."/>
            <person name="Fitzgerald M."/>
            <person name="Abouelleil A."/>
            <person name="Alvarado L."/>
            <person name="Chapman S.B."/>
            <person name="Gainer-Dewar J."/>
            <person name="Goldberg J."/>
            <person name="Griggs A."/>
            <person name="Gujja S."/>
            <person name="Hansen M."/>
            <person name="Howarth C."/>
            <person name="Imamovic A."/>
            <person name="Ireland A."/>
            <person name="Larimer J."/>
            <person name="McCowan C."/>
            <person name="Murphy C."/>
            <person name="Pearson M."/>
            <person name="Poon T.W."/>
            <person name="Priest M."/>
            <person name="Roberts A."/>
            <person name="Saif S."/>
            <person name="Shea T."/>
            <person name="Sykes S."/>
            <person name="Wortman J."/>
            <person name="Nusbaum C."/>
            <person name="Birren B."/>
        </authorList>
    </citation>
    <scope>NUCLEOTIDE SEQUENCE [LARGE SCALE GENOMIC DNA]</scope>
    <source>
        <strain evidence="12">APO3</strain>
    </source>
</reference>
<feature type="transmembrane region" description="Helical" evidence="9">
    <location>
        <begin position="798"/>
        <end position="818"/>
    </location>
</feature>
<dbReference type="GO" id="GO:0016020">
    <property type="term" value="C:membrane"/>
    <property type="evidence" value="ECO:0007669"/>
    <property type="project" value="InterPro"/>
</dbReference>
<evidence type="ECO:0000256" key="9">
    <source>
        <dbReference type="SAM" id="Phobius"/>
    </source>
</evidence>
<feature type="non-terminal residue" evidence="12">
    <location>
        <position position="1"/>
    </location>
</feature>
<evidence type="ECO:0000256" key="2">
    <source>
        <dbReference type="ARBA" id="ARBA00022448"/>
    </source>
</evidence>
<dbReference type="EMBL" id="KI913149">
    <property type="protein sequence ID" value="ETV73348.1"/>
    <property type="molecule type" value="Genomic_DNA"/>
</dbReference>
<feature type="transmembrane region" description="Helical" evidence="9">
    <location>
        <begin position="878"/>
        <end position="911"/>
    </location>
</feature>
<feature type="transmembrane region" description="Helical" evidence="9">
    <location>
        <begin position="1033"/>
        <end position="1052"/>
    </location>
</feature>
<feature type="domain" description="ABC transporter" evidence="10">
    <location>
        <begin position="419"/>
        <end position="641"/>
    </location>
</feature>
<evidence type="ECO:0000256" key="1">
    <source>
        <dbReference type="ARBA" id="ARBA00004127"/>
    </source>
</evidence>
<keyword evidence="5" id="KW-0547">Nucleotide-binding</keyword>
<dbReference type="STRING" id="112090.W4G322"/>
<feature type="transmembrane region" description="Helical" evidence="9">
    <location>
        <begin position="989"/>
        <end position="1013"/>
    </location>
</feature>
<evidence type="ECO:0000256" key="6">
    <source>
        <dbReference type="ARBA" id="ARBA00022840"/>
    </source>
</evidence>
<feature type="transmembrane region" description="Helical" evidence="9">
    <location>
        <begin position="220"/>
        <end position="246"/>
    </location>
</feature>
<dbReference type="PANTHER" id="PTHR24223:SF443">
    <property type="entry name" value="MULTIDRUG-RESISTANCE LIKE PROTEIN 1, ISOFORM I"/>
    <property type="match status" value="1"/>
</dbReference>
<organism evidence="12">
    <name type="scientific">Aphanomyces astaci</name>
    <name type="common">Crayfish plague agent</name>
    <dbReference type="NCBI Taxonomy" id="112090"/>
    <lineage>
        <taxon>Eukaryota</taxon>
        <taxon>Sar</taxon>
        <taxon>Stramenopiles</taxon>
        <taxon>Oomycota</taxon>
        <taxon>Saprolegniomycetes</taxon>
        <taxon>Saprolegniales</taxon>
        <taxon>Verrucalvaceae</taxon>
        <taxon>Aphanomyces</taxon>
    </lineage>
</organism>
<dbReference type="CDD" id="cd18579">
    <property type="entry name" value="ABC_6TM_ABCC_D1"/>
    <property type="match status" value="1"/>
</dbReference>
<dbReference type="SUPFAM" id="SSF52540">
    <property type="entry name" value="P-loop containing nucleoside triphosphate hydrolases"/>
    <property type="match status" value="1"/>
</dbReference>
<dbReference type="InterPro" id="IPR036640">
    <property type="entry name" value="ABC1_TM_sf"/>
</dbReference>
<dbReference type="GO" id="GO:0140359">
    <property type="term" value="F:ABC-type transporter activity"/>
    <property type="evidence" value="ECO:0007669"/>
    <property type="project" value="InterPro"/>
</dbReference>
<keyword evidence="8 9" id="KW-0472">Membrane</keyword>
<evidence type="ECO:0008006" key="13">
    <source>
        <dbReference type="Google" id="ProtNLM"/>
    </source>
</evidence>
<evidence type="ECO:0000259" key="11">
    <source>
        <dbReference type="PROSITE" id="PS50929"/>
    </source>
</evidence>
<dbReference type="Gene3D" id="1.20.1560.10">
    <property type="entry name" value="ABC transporter type 1, transmembrane domain"/>
    <property type="match status" value="2"/>
</dbReference>
<dbReference type="GO" id="GO:0016887">
    <property type="term" value="F:ATP hydrolysis activity"/>
    <property type="evidence" value="ECO:0007669"/>
    <property type="project" value="InterPro"/>
</dbReference>
<dbReference type="OrthoDB" id="68590at2759"/>
<dbReference type="InterPro" id="IPR050173">
    <property type="entry name" value="ABC_transporter_C-like"/>
</dbReference>
<evidence type="ECO:0000313" key="12">
    <source>
        <dbReference type="EMBL" id="ETV73348.1"/>
    </source>
</evidence>
<dbReference type="InterPro" id="IPR011527">
    <property type="entry name" value="ABC1_TM_dom"/>
</dbReference>
<keyword evidence="2" id="KW-0813">Transport</keyword>
<protein>
    <recommendedName>
        <fullName evidence="13">ABC transmembrane type-1 domain-containing protein</fullName>
    </recommendedName>
</protein>
<dbReference type="GeneID" id="20813855"/>
<evidence type="ECO:0000256" key="3">
    <source>
        <dbReference type="ARBA" id="ARBA00022692"/>
    </source>
</evidence>
<dbReference type="PANTHER" id="PTHR24223">
    <property type="entry name" value="ATP-BINDING CASSETTE SUB-FAMILY C"/>
    <property type="match status" value="1"/>
</dbReference>
<accession>W4G322</accession>
<keyword evidence="4" id="KW-0677">Repeat</keyword>
<feature type="domain" description="ABC transmembrane type-1" evidence="11">
    <location>
        <begin position="93"/>
        <end position="376"/>
    </location>
</feature>
<comment type="subcellular location">
    <subcellularLocation>
        <location evidence="1">Endomembrane system</location>
        <topology evidence="1">Multi-pass membrane protein</topology>
    </subcellularLocation>
</comment>
<evidence type="ECO:0000256" key="7">
    <source>
        <dbReference type="ARBA" id="ARBA00022989"/>
    </source>
</evidence>
<keyword evidence="3 9" id="KW-0812">Transmembrane</keyword>
<evidence type="ECO:0000256" key="5">
    <source>
        <dbReference type="ARBA" id="ARBA00022741"/>
    </source>
</evidence>
<proteinExistence type="predicted"/>
<dbReference type="RefSeq" id="XP_009837223.1">
    <property type="nucleotide sequence ID" value="XM_009838921.1"/>
</dbReference>
<dbReference type="GO" id="GO:0005524">
    <property type="term" value="F:ATP binding"/>
    <property type="evidence" value="ECO:0007669"/>
    <property type="project" value="UniProtKB-KW"/>
</dbReference>
<dbReference type="SUPFAM" id="SSF90123">
    <property type="entry name" value="ABC transporter transmembrane region"/>
    <property type="match status" value="2"/>
</dbReference>
<keyword evidence="7 9" id="KW-1133">Transmembrane helix</keyword>
<feature type="transmembrane region" description="Helical" evidence="9">
    <location>
        <begin position="88"/>
        <end position="111"/>
    </location>
</feature>
<gene>
    <name evidence="12" type="ORF">H257_11859</name>
</gene>
<feature type="transmembrane region" description="Helical" evidence="9">
    <location>
        <begin position="931"/>
        <end position="951"/>
    </location>
</feature>
<evidence type="ECO:0000256" key="4">
    <source>
        <dbReference type="ARBA" id="ARBA00022737"/>
    </source>
</evidence>
<dbReference type="PROSITE" id="PS50893">
    <property type="entry name" value="ABC_TRANSPORTER_2"/>
    <property type="match status" value="1"/>
</dbReference>
<dbReference type="VEuPathDB" id="FungiDB:H257_11859"/>
<dbReference type="Pfam" id="PF00664">
    <property type="entry name" value="ABC_membrane"/>
    <property type="match status" value="2"/>
</dbReference>
<feature type="transmembrane region" description="Helical" evidence="9">
    <location>
        <begin position="307"/>
        <end position="340"/>
    </location>
</feature>
<dbReference type="InterPro" id="IPR003439">
    <property type="entry name" value="ABC_transporter-like_ATP-bd"/>
</dbReference>
<dbReference type="GO" id="GO:0012505">
    <property type="term" value="C:endomembrane system"/>
    <property type="evidence" value="ECO:0007669"/>
    <property type="project" value="UniProtKB-SubCell"/>
</dbReference>
<feature type="domain" description="ABC transmembrane type-1" evidence="11">
    <location>
        <begin position="800"/>
        <end position="1043"/>
    </location>
</feature>
<dbReference type="InterPro" id="IPR027417">
    <property type="entry name" value="P-loop_NTPase"/>
</dbReference>
<feature type="transmembrane region" description="Helical" evidence="9">
    <location>
        <begin position="709"/>
        <end position="731"/>
    </location>
</feature>
<dbReference type="Gene3D" id="3.40.50.300">
    <property type="entry name" value="P-loop containing nucleotide triphosphate hydrolases"/>
    <property type="match status" value="1"/>
</dbReference>
<sequence>MTSMGRYQTVSGSPDEKATNPSVHAGVFSNIFCFWANPLLAKANTPDGLTSEDLWALPPASTAKQVAAKFDPSFRQTRSIVTSYLSIFGWRFLFLGVLQVLIVAGALYGPVVLQQVLELVESPQPFDMDRAMVYIGSLLGVKVVQAIVSSHTTFQSEVIAHRFTSSLQQLVFQKALTLDAKSRRDAKADISSLFSSDMMWIVSFSYYIHQLWIIPMQLGLVLYLLFMLLDTAAFVGAAVIVVTLVLNSGLAHLQRNLWRTLMQLKAKRMKALKAALGVIADRKLDNVADRQELLPEIHTIRSQEIGALCGAFSLSAVVTAILYSAPILVTAASLAFYTLVLRQPITATKVFTSLALFRSLRAPLIGLPQITAHFMQALVGLRRLREFMNLTEKDPNIVLSPNQLSANQYEAYATHNVDIAIEDGSFGWDADKPMFRGLNLQVKRGELVILHGDDKSGKTSLCNVILGELEKYEGSVFVGGRVAYCSEDPWLQPVLSIRDNILFGKPYERSKYNLVMEACGLRVLEDGFPYGDRTLVMSNPLSKADKSRVCLARAAYNDADIYVLDMPIPDSLFQSCILGLLRLKTVVLVSEDTNIIQSNYIDKRFDVGQNDLVINKTKAKLAANNLIAALPSRKRFWEEEAHVMEPEVPTRLGHLSLSSYESLVSPSLRSPYGMLQEEPPRFVMDEFQGPAFPDDSTEHTFVKDAIRGYLRAAGVCLVVVVVLVQCMWQVLQLGSDLWLSHWCTTSSLHLWSNNSMFTNGTIVLSTHRNVSNVTKVLLHDDTIVVTEAMVMAYSNWNMNVYVVLAGVGTVMVVVRTLLTSCAGMRASNVLFNGMTNTVVNAPLADLSPDRVSRILGVYNADMATVDTRLPFSLGGFVANVFISVFCLGACIVCLRWSGIALILWGGLYMYFGSHFARPAQEVESLANATRAPHVAFVHQSVAGAVVIRAFGLKQVRRFHRLHQTHVDAHHRASYAHQVLAHWFALRMQLLHACLIASIAAAAAALVSTTDGLSPGLFGLVFNYALLVPPHLEFVFTIWSGVLSSLAGVHRVLEYVHGRQSKYISYV</sequence>
<dbReference type="PROSITE" id="PS50929">
    <property type="entry name" value="ABC_TM1F"/>
    <property type="match status" value="2"/>
</dbReference>
<evidence type="ECO:0000259" key="10">
    <source>
        <dbReference type="PROSITE" id="PS50893"/>
    </source>
</evidence>
<keyword evidence="6" id="KW-0067">ATP-binding</keyword>